<organism evidence="2 3">
    <name type="scientific">Zestosphaera tikiterensis</name>
    <dbReference type="NCBI Taxonomy" id="1973259"/>
    <lineage>
        <taxon>Archaea</taxon>
        <taxon>Thermoproteota</taxon>
        <taxon>Thermoprotei</taxon>
        <taxon>Desulfurococcales</taxon>
        <taxon>Desulfurococcaceae</taxon>
        <taxon>Zestosphaera</taxon>
    </lineage>
</organism>
<dbReference type="GO" id="GO:0005829">
    <property type="term" value="C:cytosol"/>
    <property type="evidence" value="ECO:0007669"/>
    <property type="project" value="TreeGrafter"/>
</dbReference>
<dbReference type="SMART" id="SM00327">
    <property type="entry name" value="VWA"/>
    <property type="match status" value="1"/>
</dbReference>
<dbReference type="SUPFAM" id="SSF53300">
    <property type="entry name" value="vWA-like"/>
    <property type="match status" value="1"/>
</dbReference>
<protein>
    <recommendedName>
        <fullName evidence="1">VWFA domain-containing protein</fullName>
    </recommendedName>
</protein>
<dbReference type="Pfam" id="PF00092">
    <property type="entry name" value="VWA"/>
    <property type="match status" value="1"/>
</dbReference>
<name>A0A2R7Y4J7_9CREN</name>
<comment type="caution">
    <text evidence="2">The sequence shown here is derived from an EMBL/GenBank/DDBJ whole genome shotgun (WGS) entry which is preliminary data.</text>
</comment>
<evidence type="ECO:0000313" key="3">
    <source>
        <dbReference type="Proteomes" id="UP000244093"/>
    </source>
</evidence>
<dbReference type="EMBL" id="NBVN01000004">
    <property type="protein sequence ID" value="PUA32287.1"/>
    <property type="molecule type" value="Genomic_DNA"/>
</dbReference>
<dbReference type="PROSITE" id="PS50234">
    <property type="entry name" value="VWFA"/>
    <property type="match status" value="1"/>
</dbReference>
<sequence>MSVKGVLKGVNYGDPVVLFRGEKVVKLAKRFGLEGDFLTLGLGVDLFYTLYLPHPVVVGLAGVDEGLSTHYSIVKALVDLEELVEVKKHTILDSSLSTLASVSLIQHLIEELEGLNESVDFKDLEGRSGKGKLTSALKEALKRVGEEAENMRKLKELMAVGTAPGKGSHFDLDESGEDVIKLARNADVSKLLEVLQIVPELFRRSRRRFERFSRGELAGYDLGSDLERVVPEELVLPRKYFLMKFSESKLLLYEKRLPKALGSIYLLVDKSGSMEGDKISWAKATAIALLIKARRERREFNMRFFDGLPHDRVKVSKNVKPTELLNLIKYLARVRSGGGTDITRAIATACDDITLGVTKNTSDIIVVTDGEDTLSVNLLKRKLRQANAKLTSVMILGDNKDLKTLSEHYLTVKVLDENAILKIVETPD</sequence>
<dbReference type="PANTHER" id="PTHR36846">
    <property type="entry name" value="PROTEIN VIAA"/>
    <property type="match status" value="1"/>
</dbReference>
<dbReference type="InterPro" id="IPR036465">
    <property type="entry name" value="vWFA_dom_sf"/>
</dbReference>
<evidence type="ECO:0000259" key="1">
    <source>
        <dbReference type="PROSITE" id="PS50234"/>
    </source>
</evidence>
<evidence type="ECO:0000313" key="2">
    <source>
        <dbReference type="EMBL" id="PUA32287.1"/>
    </source>
</evidence>
<dbReference type="AlphaFoldDB" id="A0A2R7Y4J7"/>
<dbReference type="PANTHER" id="PTHR36846:SF1">
    <property type="entry name" value="PROTEIN VIAA"/>
    <property type="match status" value="1"/>
</dbReference>
<proteinExistence type="predicted"/>
<reference evidence="2 3" key="1">
    <citation type="journal article" date="2018" name="Syst. Appl. Microbiol.">
        <title>A new symbiotic nanoarchaeote (Candidatus Nanoclepta minutus) and its host (Zestosphaera tikiterensis gen. nov., sp. nov.) from a New Zealand hot spring.</title>
        <authorList>
            <person name="St John E."/>
            <person name="Liu Y."/>
            <person name="Podar M."/>
            <person name="Stott M.B."/>
            <person name="Meneghin J."/>
            <person name="Chen Z."/>
            <person name="Lagutin K."/>
            <person name="Mitchell K."/>
            <person name="Reysenbach A.L."/>
        </authorList>
    </citation>
    <scope>NUCLEOTIDE SEQUENCE [LARGE SCALE GENOMIC DNA]</scope>
    <source>
        <strain evidence="2">NZ3</strain>
    </source>
</reference>
<accession>A0A2R7Y4J7</accession>
<dbReference type="Gene3D" id="3.40.50.410">
    <property type="entry name" value="von Willebrand factor, type A domain"/>
    <property type="match status" value="1"/>
</dbReference>
<feature type="domain" description="VWFA" evidence="1">
    <location>
        <begin position="263"/>
        <end position="406"/>
    </location>
</feature>
<gene>
    <name evidence="2" type="ORF">B7O98_06395</name>
</gene>
<dbReference type="Proteomes" id="UP000244093">
    <property type="component" value="Unassembled WGS sequence"/>
</dbReference>
<dbReference type="InterPro" id="IPR002035">
    <property type="entry name" value="VWF_A"/>
</dbReference>